<dbReference type="EMBL" id="JACHDP010000001">
    <property type="protein sequence ID" value="MBB5475842.1"/>
    <property type="molecule type" value="Genomic_DNA"/>
</dbReference>
<dbReference type="AlphaFoldDB" id="A0A840VG79"/>
<comment type="caution">
    <text evidence="2">The sequence shown here is derived from an EMBL/GenBank/DDBJ whole genome shotgun (WGS) entry which is preliminary data.</text>
</comment>
<evidence type="ECO:0000313" key="2">
    <source>
        <dbReference type="EMBL" id="MBB5475842.1"/>
    </source>
</evidence>
<feature type="transmembrane region" description="Helical" evidence="1">
    <location>
        <begin position="15"/>
        <end position="35"/>
    </location>
</feature>
<dbReference type="Proteomes" id="UP000586947">
    <property type="component" value="Unassembled WGS sequence"/>
</dbReference>
<feature type="transmembrane region" description="Helical" evidence="1">
    <location>
        <begin position="154"/>
        <end position="173"/>
    </location>
</feature>
<feature type="transmembrane region" description="Helical" evidence="1">
    <location>
        <begin position="212"/>
        <end position="234"/>
    </location>
</feature>
<keyword evidence="3" id="KW-1185">Reference proteome</keyword>
<proteinExistence type="predicted"/>
<feature type="transmembrane region" description="Helical" evidence="1">
    <location>
        <begin position="50"/>
        <end position="70"/>
    </location>
</feature>
<protein>
    <submittedName>
        <fullName evidence="2">Uncharacterized protein</fullName>
    </submittedName>
</protein>
<accession>A0A840VG79</accession>
<dbReference type="RefSeq" id="WP_184175826.1">
    <property type="nucleotide sequence ID" value="NZ_BMNF01000008.1"/>
</dbReference>
<gene>
    <name evidence="2" type="ORF">HNR20_000347</name>
</gene>
<sequence length="309" mass="32911">MTIDLRRTTHWHRPLMTFVYLMAVLAVVSAVGIFVDSRVLIGAPIWLKPFKFAVSFVLYGLTLAWMLSLLPPRRSRVAQRMATLIVAMAAIEMAVIVGQVLRGQASHFNISTPLNVALFVTMAAMITVLFVAHLVIGIVVLIQRIPDRVARSAVRWGLGLSLLGMLAAIPMTLPSQDPGIEGIGGAHSVGVPDGGAGLPVVGWSTTGGDLRIGHFVGLHALQALPILAILLTRFATRLDERTRARLVAVAGTAYGVLTVLLTWQALRGQPLLRPDAVTLAAVAALVVTTAAATALVLARRRRSDLALAA</sequence>
<evidence type="ECO:0000256" key="1">
    <source>
        <dbReference type="SAM" id="Phobius"/>
    </source>
</evidence>
<feature type="transmembrane region" description="Helical" evidence="1">
    <location>
        <begin position="82"/>
        <end position="101"/>
    </location>
</feature>
<evidence type="ECO:0000313" key="3">
    <source>
        <dbReference type="Proteomes" id="UP000586947"/>
    </source>
</evidence>
<feature type="transmembrane region" description="Helical" evidence="1">
    <location>
        <begin position="246"/>
        <end position="266"/>
    </location>
</feature>
<keyword evidence="1" id="KW-1133">Transmembrane helix</keyword>
<keyword evidence="1" id="KW-0812">Transmembrane</keyword>
<feature type="transmembrane region" description="Helical" evidence="1">
    <location>
        <begin position="116"/>
        <end position="142"/>
    </location>
</feature>
<reference evidence="2 3" key="1">
    <citation type="submission" date="2020-08" db="EMBL/GenBank/DDBJ databases">
        <title>Sequencing the genomes of 1000 actinobacteria strains.</title>
        <authorList>
            <person name="Klenk H.-P."/>
        </authorList>
    </citation>
    <scope>NUCLEOTIDE SEQUENCE [LARGE SCALE GENOMIC DNA]</scope>
    <source>
        <strain evidence="2 3">DSM 103125</strain>
    </source>
</reference>
<name>A0A840VG79_9ACTN</name>
<organism evidence="2 3">
    <name type="scientific">Micromonospora parathelypteridis</name>
    <dbReference type="NCBI Taxonomy" id="1839617"/>
    <lineage>
        <taxon>Bacteria</taxon>
        <taxon>Bacillati</taxon>
        <taxon>Actinomycetota</taxon>
        <taxon>Actinomycetes</taxon>
        <taxon>Micromonosporales</taxon>
        <taxon>Micromonosporaceae</taxon>
        <taxon>Micromonospora</taxon>
    </lineage>
</organism>
<feature type="transmembrane region" description="Helical" evidence="1">
    <location>
        <begin position="278"/>
        <end position="298"/>
    </location>
</feature>
<keyword evidence="1" id="KW-0472">Membrane</keyword>